<dbReference type="InParanoid" id="H0EYV6"/>
<comment type="caution">
    <text evidence="2">The sequence shown here is derived from an EMBL/GenBank/DDBJ whole genome shotgun (WGS) entry which is preliminary data.</text>
</comment>
<feature type="transmembrane region" description="Helical" evidence="1">
    <location>
        <begin position="7"/>
        <end position="26"/>
    </location>
</feature>
<evidence type="ECO:0000313" key="3">
    <source>
        <dbReference type="Proteomes" id="UP000005446"/>
    </source>
</evidence>
<reference evidence="2 3" key="1">
    <citation type="journal article" date="2012" name="Eukaryot. Cell">
        <title>Genome sequence of the fungus Glarea lozoyensis: the first genome sequence of a species from the Helotiaceae family.</title>
        <authorList>
            <person name="Youssar L."/>
            <person name="Gruening B.A."/>
            <person name="Erxleben A."/>
            <person name="Guenther S."/>
            <person name="Huettel W."/>
        </authorList>
    </citation>
    <scope>NUCLEOTIDE SEQUENCE [LARGE SCALE GENOMIC DNA]</scope>
    <source>
        <strain evidence="3">ATCC 74030 / MF5533</strain>
    </source>
</reference>
<sequence length="42" mass="4590">MRQGSDNTSSIIFLTVLIVANGYYIMPNGQSSYKLSSTPTHP</sequence>
<dbReference type="EMBL" id="AGUE01000258">
    <property type="protein sequence ID" value="EHK96309.1"/>
    <property type="molecule type" value="Genomic_DNA"/>
</dbReference>
<evidence type="ECO:0000256" key="1">
    <source>
        <dbReference type="SAM" id="Phobius"/>
    </source>
</evidence>
<dbReference type="Proteomes" id="UP000005446">
    <property type="component" value="Unassembled WGS sequence"/>
</dbReference>
<dbReference type="HOGENOM" id="CLU_3260656_0_0_1"/>
<accession>H0EYV6</accession>
<evidence type="ECO:0000313" key="2">
    <source>
        <dbReference type="EMBL" id="EHK96309.1"/>
    </source>
</evidence>
<keyword evidence="1" id="KW-0472">Membrane</keyword>
<dbReference type="AlphaFoldDB" id="H0EYV6"/>
<protein>
    <submittedName>
        <fullName evidence="2">Uncharacterized protein</fullName>
    </submittedName>
</protein>
<proteinExistence type="predicted"/>
<organism evidence="2 3">
    <name type="scientific">Glarea lozoyensis (strain ATCC 74030 / MF5533)</name>
    <dbReference type="NCBI Taxonomy" id="1104152"/>
    <lineage>
        <taxon>Eukaryota</taxon>
        <taxon>Fungi</taxon>
        <taxon>Dikarya</taxon>
        <taxon>Ascomycota</taxon>
        <taxon>Pezizomycotina</taxon>
        <taxon>Leotiomycetes</taxon>
        <taxon>Helotiales</taxon>
        <taxon>Helotiaceae</taxon>
        <taxon>Glarea</taxon>
    </lineage>
</organism>
<keyword evidence="3" id="KW-1185">Reference proteome</keyword>
<gene>
    <name evidence="2" type="ORF">M7I_8016</name>
</gene>
<name>H0EYV6_GLAL7</name>
<keyword evidence="1" id="KW-1133">Transmembrane helix</keyword>
<keyword evidence="1" id="KW-0812">Transmembrane</keyword>